<evidence type="ECO:0000256" key="1">
    <source>
        <dbReference type="RuleBase" id="RU000411"/>
    </source>
</evidence>
<evidence type="ECO:0000259" key="3">
    <source>
        <dbReference type="SMART" id="SM00093"/>
    </source>
</evidence>
<dbReference type="InterPro" id="IPR036186">
    <property type="entry name" value="Serpin_sf"/>
</dbReference>
<dbReference type="InterPro" id="IPR042185">
    <property type="entry name" value="Serpin_sf_2"/>
</dbReference>
<dbReference type="InterPro" id="IPR023796">
    <property type="entry name" value="Serpin_dom"/>
</dbReference>
<dbReference type="GO" id="GO:0016525">
    <property type="term" value="P:negative regulation of angiogenesis"/>
    <property type="evidence" value="ECO:0007669"/>
    <property type="project" value="TreeGrafter"/>
</dbReference>
<dbReference type="GO" id="GO:0005615">
    <property type="term" value="C:extracellular space"/>
    <property type="evidence" value="ECO:0007669"/>
    <property type="project" value="InterPro"/>
</dbReference>
<comment type="caution">
    <text evidence="4">The sequence shown here is derived from an EMBL/GenBank/DDBJ whole genome shotgun (WGS) entry which is preliminary data.</text>
</comment>
<feature type="compositionally biased region" description="Polar residues" evidence="2">
    <location>
        <begin position="392"/>
        <end position="402"/>
    </location>
</feature>
<dbReference type="InterPro" id="IPR042178">
    <property type="entry name" value="Serpin_sf_1"/>
</dbReference>
<comment type="similarity">
    <text evidence="1">Belongs to the serpin family.</text>
</comment>
<name>A0A4Z2G1M8_9TELE</name>
<dbReference type="GO" id="GO:0004867">
    <property type="term" value="F:serine-type endopeptidase inhibitor activity"/>
    <property type="evidence" value="ECO:0007669"/>
    <property type="project" value="InterPro"/>
</dbReference>
<feature type="domain" description="Serpin" evidence="3">
    <location>
        <begin position="52"/>
        <end position="391"/>
    </location>
</feature>
<protein>
    <submittedName>
        <fullName evidence="4">Pigment epithelium-derived factor</fullName>
    </submittedName>
</protein>
<dbReference type="EMBL" id="SRLO01000742">
    <property type="protein sequence ID" value="TNN47456.1"/>
    <property type="molecule type" value="Genomic_DNA"/>
</dbReference>
<evidence type="ECO:0000313" key="4">
    <source>
        <dbReference type="EMBL" id="TNN47456.1"/>
    </source>
</evidence>
<proteinExistence type="inferred from homology"/>
<keyword evidence="5" id="KW-1185">Reference proteome</keyword>
<evidence type="ECO:0000313" key="5">
    <source>
        <dbReference type="Proteomes" id="UP000314294"/>
    </source>
</evidence>
<dbReference type="SMART" id="SM00093">
    <property type="entry name" value="SERPIN"/>
    <property type="match status" value="1"/>
</dbReference>
<accession>A0A4Z2G1M8</accession>
<feature type="region of interest" description="Disordered" evidence="2">
    <location>
        <begin position="531"/>
        <end position="570"/>
    </location>
</feature>
<dbReference type="Pfam" id="PF00079">
    <property type="entry name" value="Serpin"/>
    <property type="match status" value="2"/>
</dbReference>
<dbReference type="OrthoDB" id="9995163at2759"/>
<feature type="region of interest" description="Disordered" evidence="2">
    <location>
        <begin position="1"/>
        <end position="31"/>
    </location>
</feature>
<dbReference type="Gene3D" id="2.30.39.10">
    <property type="entry name" value="Alpha-1-antitrypsin, domain 1"/>
    <property type="match status" value="1"/>
</dbReference>
<dbReference type="InterPro" id="IPR000215">
    <property type="entry name" value="Serpin_fam"/>
</dbReference>
<dbReference type="SUPFAM" id="SSF56574">
    <property type="entry name" value="Serpins"/>
    <property type="match status" value="1"/>
</dbReference>
<feature type="compositionally biased region" description="Polar residues" evidence="2">
    <location>
        <begin position="1"/>
        <end position="10"/>
    </location>
</feature>
<organism evidence="4 5">
    <name type="scientific">Liparis tanakae</name>
    <name type="common">Tanaka's snailfish</name>
    <dbReference type="NCBI Taxonomy" id="230148"/>
    <lineage>
        <taxon>Eukaryota</taxon>
        <taxon>Metazoa</taxon>
        <taxon>Chordata</taxon>
        <taxon>Craniata</taxon>
        <taxon>Vertebrata</taxon>
        <taxon>Euteleostomi</taxon>
        <taxon>Actinopterygii</taxon>
        <taxon>Neopterygii</taxon>
        <taxon>Teleostei</taxon>
        <taxon>Neoteleostei</taxon>
        <taxon>Acanthomorphata</taxon>
        <taxon>Eupercaria</taxon>
        <taxon>Perciformes</taxon>
        <taxon>Cottioidei</taxon>
        <taxon>Cottales</taxon>
        <taxon>Liparidae</taxon>
        <taxon>Liparis</taxon>
    </lineage>
</organism>
<dbReference type="AlphaFoldDB" id="A0A4Z2G1M8"/>
<feature type="region of interest" description="Disordered" evidence="2">
    <location>
        <begin position="388"/>
        <end position="424"/>
    </location>
</feature>
<dbReference type="PANTHER" id="PTHR11461:SF84">
    <property type="entry name" value="PIGMENT EPITHELIUM-DERIVED FACTOR"/>
    <property type="match status" value="1"/>
</dbReference>
<dbReference type="PANTHER" id="PTHR11461">
    <property type="entry name" value="SERINE PROTEASE INHIBITOR, SERPIN"/>
    <property type="match status" value="1"/>
</dbReference>
<sequence length="570" mass="61506">MKRFPSCSSHSDVRLPSVSDPGGEEPVGEEEHVELFTTPATKMAAATSDFGYNLFRALASRQAATNVFLAPTSVSAALTQLSMGGSENAQRQLFRALRYHTLQDPQMHNTLRDLLVSIRTPGKGLSGAARLYLARRRLKQDFLALVEQQYGSRPKTLQGGKKDIKDINDWAARQTGGKVQRFLNKPLPPNSGVNIVSAAYFKGTSGVRGRSFAGGTLCEPLRLATGKWATRFGQSAATENFQVDGGAPVRVPMMQQDNYPVKIGVDSDLGCTIAQIPMQDDVSMFVFLPDGVTSNTTSLEESLTAEFVQDLSMTLQPAAVSLALPTLRLSYATDLLPLLGDLAAEGDSPSTLNSMNWTPTAKDLSSVGTVLQTRHRYDGVWEKDATKLVRPSSATKGSSSPEQPLPQVPGEAEPRPPTHRHPVGLYLGGKTPLILCVGQPMNSSGMEDSEHSRMAAVHNLAAPLTERFIRRIRTPPRTVPSTASGMQTPPEGGESCLRAAVYTYLNQTCPPAPLTYHHDGQRDGLAELSLDELGHEGGEAGQQRRQVHLGQNHQQVDRAPQGPQSDAGKA</sequence>
<dbReference type="Gene3D" id="3.30.497.10">
    <property type="entry name" value="Antithrombin, subunit I, domain 2"/>
    <property type="match status" value="1"/>
</dbReference>
<reference evidence="4 5" key="1">
    <citation type="submission" date="2019-03" db="EMBL/GenBank/DDBJ databases">
        <title>First draft genome of Liparis tanakae, snailfish: a comprehensive survey of snailfish specific genes.</title>
        <authorList>
            <person name="Kim W."/>
            <person name="Song I."/>
            <person name="Jeong J.-H."/>
            <person name="Kim D."/>
            <person name="Kim S."/>
            <person name="Ryu S."/>
            <person name="Song J.Y."/>
            <person name="Lee S.K."/>
        </authorList>
    </citation>
    <scope>NUCLEOTIDE SEQUENCE [LARGE SCALE GENOMIC DNA]</scope>
    <source>
        <tissue evidence="4">Muscle</tissue>
    </source>
</reference>
<dbReference type="Proteomes" id="UP000314294">
    <property type="component" value="Unassembled WGS sequence"/>
</dbReference>
<gene>
    <name evidence="4" type="primary">SERPINF1</name>
    <name evidence="4" type="ORF">EYF80_042341</name>
</gene>
<evidence type="ECO:0000256" key="2">
    <source>
        <dbReference type="SAM" id="MobiDB-lite"/>
    </source>
</evidence>